<dbReference type="HAMAP" id="MF_00853">
    <property type="entry name" value="HemG"/>
    <property type="match status" value="1"/>
</dbReference>
<organism evidence="9 10">
    <name type="scientific">Sinobacterium norvegicum</name>
    <dbReference type="NCBI Taxonomy" id="1641715"/>
    <lineage>
        <taxon>Bacteria</taxon>
        <taxon>Pseudomonadati</taxon>
        <taxon>Pseudomonadota</taxon>
        <taxon>Gammaproteobacteria</taxon>
        <taxon>Cellvibrionales</taxon>
        <taxon>Spongiibacteraceae</taxon>
        <taxon>Sinobacterium</taxon>
    </lineage>
</organism>
<dbReference type="PANTHER" id="PTHR38030">
    <property type="entry name" value="PROTOPORPHYRINOGEN IX DEHYDROGENASE [MENAQUINONE]"/>
    <property type="match status" value="1"/>
</dbReference>
<keyword evidence="3 7" id="KW-0547">Nucleotide-binding</keyword>
<evidence type="ECO:0000256" key="1">
    <source>
        <dbReference type="ARBA" id="ARBA00022630"/>
    </source>
</evidence>
<proteinExistence type="inferred from homology"/>
<keyword evidence="7" id="KW-1003">Cell membrane</keyword>
<evidence type="ECO:0000313" key="9">
    <source>
        <dbReference type="EMBL" id="CAH0992748.1"/>
    </source>
</evidence>
<dbReference type="Pfam" id="PF12724">
    <property type="entry name" value="Flavodoxin_5"/>
    <property type="match status" value="1"/>
</dbReference>
<dbReference type="InterPro" id="IPR029039">
    <property type="entry name" value="Flavoprotein-like_sf"/>
</dbReference>
<comment type="subcellular location">
    <subcellularLocation>
        <location evidence="7">Cell membrane</location>
        <topology evidence="7">Peripheral membrane protein</topology>
    </subcellularLocation>
</comment>
<protein>
    <recommendedName>
        <fullName evidence="7">Protoporphyrinogen IX dehydrogenase [quinone]</fullName>
        <ecNumber evidence="7">1.3.5.3</ecNumber>
    </recommendedName>
    <alternativeName>
        <fullName evidence="7">Protoporphyrinogen IX dehydrogenase [menaquinone]</fullName>
    </alternativeName>
    <alternativeName>
        <fullName evidence="7">Protoporphyrinogen IX dehydrogenase [ubiquinone]</fullName>
    </alternativeName>
    <alternativeName>
        <fullName evidence="7">Protoporphyrinogen oxidase</fullName>
        <shortName evidence="7">PPO</shortName>
    </alternativeName>
</protein>
<comment type="similarity">
    <text evidence="7">Belongs to the HemG family.</text>
</comment>
<comment type="function">
    <text evidence="7">Catalyzes the 6-electron oxidation of protoporphyrinogen IX to form protoporphyrin IX; under anaerobic conditions uses menaquinone as an electron acceptor, under aerobic conditions uses ubiquinone as an electron acceptor.</text>
</comment>
<dbReference type="InterPro" id="IPR052200">
    <property type="entry name" value="Protoporphyrinogen_IX_DH"/>
</dbReference>
<dbReference type="InterPro" id="IPR026816">
    <property type="entry name" value="Flavodoxin_dom"/>
</dbReference>
<dbReference type="Gene3D" id="3.40.50.360">
    <property type="match status" value="1"/>
</dbReference>
<keyword evidence="2 7" id="KW-0288">FMN</keyword>
<gene>
    <name evidence="7 9" type="primary">hemG</name>
    <name evidence="9" type="ORF">SIN8267_02885</name>
</gene>
<comment type="caution">
    <text evidence="9">The sequence shown here is derived from an EMBL/GenBank/DDBJ whole genome shotgun (WGS) entry which is preliminary data.</text>
</comment>
<comment type="catalytic activity">
    <reaction evidence="7">
        <text>protoporphyrinogen IX + 3 a quinone = protoporphyrin IX + 3 a quinol</text>
        <dbReference type="Rhea" id="RHEA:65032"/>
        <dbReference type="ChEBI" id="CHEBI:24646"/>
        <dbReference type="ChEBI" id="CHEBI:57306"/>
        <dbReference type="ChEBI" id="CHEBI:57307"/>
        <dbReference type="ChEBI" id="CHEBI:132124"/>
        <dbReference type="EC" id="1.3.5.3"/>
    </reaction>
</comment>
<evidence type="ECO:0000256" key="3">
    <source>
        <dbReference type="ARBA" id="ARBA00022741"/>
    </source>
</evidence>
<evidence type="ECO:0000256" key="6">
    <source>
        <dbReference type="ARBA" id="ARBA00023244"/>
    </source>
</evidence>
<comment type="catalytic activity">
    <reaction evidence="7">
        <text>protoporphyrinogen IX + 3 a menaquinone = protoporphyrin IX + 3 a menaquinol</text>
        <dbReference type="Rhea" id="RHEA:27409"/>
        <dbReference type="Rhea" id="RHEA-COMP:9537"/>
        <dbReference type="Rhea" id="RHEA-COMP:9539"/>
        <dbReference type="ChEBI" id="CHEBI:16374"/>
        <dbReference type="ChEBI" id="CHEBI:18151"/>
        <dbReference type="ChEBI" id="CHEBI:57306"/>
        <dbReference type="ChEBI" id="CHEBI:57307"/>
        <dbReference type="EC" id="1.3.5.3"/>
    </reaction>
</comment>
<dbReference type="GO" id="GO:0016491">
    <property type="term" value="F:oxidoreductase activity"/>
    <property type="evidence" value="ECO:0007669"/>
    <property type="project" value="UniProtKB-KW"/>
</dbReference>
<dbReference type="EMBL" id="CAKLPX010000003">
    <property type="protein sequence ID" value="CAH0992748.1"/>
    <property type="molecule type" value="Genomic_DNA"/>
</dbReference>
<comment type="cofactor">
    <cofactor evidence="7">
        <name>FMN</name>
        <dbReference type="ChEBI" id="CHEBI:58210"/>
    </cofactor>
    <text evidence="7">Binds 1 FMN non-covalently per subunit.</text>
</comment>
<evidence type="ECO:0000259" key="8">
    <source>
        <dbReference type="Pfam" id="PF12724"/>
    </source>
</evidence>
<keyword evidence="5" id="KW-0472">Membrane</keyword>
<name>A0ABN8EJZ5_9GAMM</name>
<dbReference type="EC" id="1.3.5.3" evidence="7"/>
<dbReference type="PANTHER" id="PTHR38030:SF2">
    <property type="entry name" value="PROTOPORPHYRINOGEN IX DEHYDROGENASE [QUINONE]"/>
    <property type="match status" value="1"/>
</dbReference>
<evidence type="ECO:0000313" key="10">
    <source>
        <dbReference type="Proteomes" id="UP000838100"/>
    </source>
</evidence>
<keyword evidence="1 7" id="KW-0285">Flavoprotein</keyword>
<evidence type="ECO:0000256" key="2">
    <source>
        <dbReference type="ARBA" id="ARBA00022643"/>
    </source>
</evidence>
<keyword evidence="10" id="KW-1185">Reference proteome</keyword>
<dbReference type="RefSeq" id="WP_237445425.1">
    <property type="nucleotide sequence ID" value="NZ_CAKLPX010000003.1"/>
</dbReference>
<accession>A0ABN8EJZ5</accession>
<evidence type="ECO:0000256" key="5">
    <source>
        <dbReference type="ARBA" id="ARBA00023136"/>
    </source>
</evidence>
<sequence length="182" mass="20460">MTNTLLIYASCDGHTKAIAAFVERIFSQQDTSCQCVSLTAIDDINLTDFNCIILGASIRYGTHGKAVEQFVRRNLNLLNKTKSVFFSVNLVARKANKNTIESNPYARKLLQQSGWQPLLANVFAGKLNYPDCGFFDRHFIRLIMKLTGGPTDPNSTTDFTDWQAVDNFARDVIELVTQENTR</sequence>
<dbReference type="SUPFAM" id="SSF52218">
    <property type="entry name" value="Flavoproteins"/>
    <property type="match status" value="1"/>
</dbReference>
<evidence type="ECO:0000256" key="4">
    <source>
        <dbReference type="ARBA" id="ARBA00023002"/>
    </source>
</evidence>
<dbReference type="Proteomes" id="UP000838100">
    <property type="component" value="Unassembled WGS sequence"/>
</dbReference>
<dbReference type="InterPro" id="IPR044264">
    <property type="entry name" value="HemG"/>
</dbReference>
<dbReference type="PROSITE" id="PS00201">
    <property type="entry name" value="FLAVODOXIN"/>
    <property type="match status" value="1"/>
</dbReference>
<comment type="pathway">
    <text evidence="7">Porphyrin-containing compound metabolism; protoporphyrin-IX biosynthesis; protoporphyrin-IX from protoporphyrinogen-IX: step 1/1.</text>
</comment>
<comment type="catalytic activity">
    <reaction evidence="7">
        <text>protoporphyrinogen IX + 3 a ubiquinone = protoporphyrin IX + 3 a ubiquinol</text>
        <dbReference type="Rhea" id="RHEA:63936"/>
        <dbReference type="Rhea" id="RHEA-COMP:9565"/>
        <dbReference type="Rhea" id="RHEA-COMP:9566"/>
        <dbReference type="ChEBI" id="CHEBI:16389"/>
        <dbReference type="ChEBI" id="CHEBI:17976"/>
        <dbReference type="ChEBI" id="CHEBI:57306"/>
        <dbReference type="ChEBI" id="CHEBI:57307"/>
    </reaction>
</comment>
<dbReference type="InterPro" id="IPR001226">
    <property type="entry name" value="Flavodoxin_CS"/>
</dbReference>
<evidence type="ECO:0000256" key="7">
    <source>
        <dbReference type="HAMAP-Rule" id="MF_00853"/>
    </source>
</evidence>
<feature type="domain" description="Flavodoxin" evidence="8">
    <location>
        <begin position="5"/>
        <end position="153"/>
    </location>
</feature>
<keyword evidence="6 7" id="KW-0627">Porphyrin biosynthesis</keyword>
<keyword evidence="4 7" id="KW-0560">Oxidoreductase</keyword>
<reference evidence="9" key="1">
    <citation type="submission" date="2021-12" db="EMBL/GenBank/DDBJ databases">
        <authorList>
            <person name="Rodrigo-Torres L."/>
            <person name="Arahal R. D."/>
            <person name="Lucena T."/>
        </authorList>
    </citation>
    <scope>NUCLEOTIDE SEQUENCE</scope>
    <source>
        <strain evidence="9">CECT 8267</strain>
    </source>
</reference>
<dbReference type="NCBIfam" id="NF008316">
    <property type="entry name" value="PRK11104.1"/>
    <property type="match status" value="1"/>
</dbReference>